<sequence length="130" mass="14202">MNNGVDNIQSGQFILGLTLPDELFDALNDVLVVVRGLESELYDAGDFRFRYGGLGGVDGEELLIEFLDTFHGFRHRAGMFVVVFTNDGHPKLVTTLAPRVREALLDPLPLTVKAERETFAGSLTGGAHVN</sequence>
<accession>A0A8D8TJ81</accession>
<evidence type="ECO:0000313" key="1">
    <source>
        <dbReference type="EMBL" id="CAG6686351.1"/>
    </source>
</evidence>
<dbReference type="EMBL" id="HBUF01275783">
    <property type="protein sequence ID" value="CAG6686357.1"/>
    <property type="molecule type" value="Transcribed_RNA"/>
</dbReference>
<dbReference type="AlphaFoldDB" id="A0A8D8TJ81"/>
<proteinExistence type="predicted"/>
<reference evidence="1" key="1">
    <citation type="submission" date="2021-05" db="EMBL/GenBank/DDBJ databases">
        <authorList>
            <person name="Alioto T."/>
            <person name="Alioto T."/>
            <person name="Gomez Garrido J."/>
        </authorList>
    </citation>
    <scope>NUCLEOTIDE SEQUENCE</scope>
</reference>
<dbReference type="EMBL" id="HBUF01275782">
    <property type="protein sequence ID" value="CAG6686354.1"/>
    <property type="molecule type" value="Transcribed_RNA"/>
</dbReference>
<protein>
    <submittedName>
        <fullName evidence="1">Uncharacterized protein</fullName>
    </submittedName>
</protein>
<name>A0A8D8TJ81_9HEMI</name>
<organism evidence="1">
    <name type="scientific">Cacopsylla melanoneura</name>
    <dbReference type="NCBI Taxonomy" id="428564"/>
    <lineage>
        <taxon>Eukaryota</taxon>
        <taxon>Metazoa</taxon>
        <taxon>Ecdysozoa</taxon>
        <taxon>Arthropoda</taxon>
        <taxon>Hexapoda</taxon>
        <taxon>Insecta</taxon>
        <taxon>Pterygota</taxon>
        <taxon>Neoptera</taxon>
        <taxon>Paraneoptera</taxon>
        <taxon>Hemiptera</taxon>
        <taxon>Sternorrhyncha</taxon>
        <taxon>Psylloidea</taxon>
        <taxon>Psyllidae</taxon>
        <taxon>Psyllinae</taxon>
        <taxon>Cacopsylla</taxon>
    </lineage>
</organism>
<dbReference type="EMBL" id="HBUF01275781">
    <property type="protein sequence ID" value="CAG6686351.1"/>
    <property type="molecule type" value="Transcribed_RNA"/>
</dbReference>